<sequence>MSKLAASPLFIGLIFILAAFMSSEGVNGIKCKVVPFTDATCAQICEYHFGPDVPIRWWKYTDVGLFTISEDTCTCCVDNQYLNEGLHTCALIPYNYIDANYTAEQTCFIRCQENLGEDFPISAANYIDVSLNPLENNTCQCCRQDG</sequence>
<protein>
    <submittedName>
        <fullName evidence="3">Uncharacterized protein</fullName>
    </submittedName>
</protein>
<evidence type="ECO:0000313" key="2">
    <source>
        <dbReference type="EMBL" id="MCL7022859.1"/>
    </source>
</evidence>
<feature type="chain" id="PRO_5041589181" evidence="1">
    <location>
        <begin position="26"/>
        <end position="146"/>
    </location>
</feature>
<feature type="signal peptide" evidence="1">
    <location>
        <begin position="1"/>
        <end position="25"/>
    </location>
</feature>
<accession>A0AA41RWB5</accession>
<dbReference type="EMBL" id="JAJJMA010015896">
    <property type="protein sequence ID" value="MCL7022859.1"/>
    <property type="molecule type" value="Genomic_DNA"/>
</dbReference>
<evidence type="ECO:0000256" key="1">
    <source>
        <dbReference type="SAM" id="SignalP"/>
    </source>
</evidence>
<organism evidence="3 4">
    <name type="scientific">Papaver nudicaule</name>
    <name type="common">Iceland poppy</name>
    <dbReference type="NCBI Taxonomy" id="74823"/>
    <lineage>
        <taxon>Eukaryota</taxon>
        <taxon>Viridiplantae</taxon>
        <taxon>Streptophyta</taxon>
        <taxon>Embryophyta</taxon>
        <taxon>Tracheophyta</taxon>
        <taxon>Spermatophyta</taxon>
        <taxon>Magnoliopsida</taxon>
        <taxon>Ranunculales</taxon>
        <taxon>Papaveraceae</taxon>
        <taxon>Papaveroideae</taxon>
        <taxon>Papaver</taxon>
    </lineage>
</organism>
<comment type="caution">
    <text evidence="3">The sequence shown here is derived from an EMBL/GenBank/DDBJ whole genome shotgun (WGS) entry which is preliminary data.</text>
</comment>
<evidence type="ECO:0000313" key="3">
    <source>
        <dbReference type="EMBL" id="MCL7023198.1"/>
    </source>
</evidence>
<dbReference type="AlphaFoldDB" id="A0AA41RWB5"/>
<proteinExistence type="predicted"/>
<dbReference type="EMBL" id="JAJJMA010019668">
    <property type="protein sequence ID" value="MCL7023198.1"/>
    <property type="molecule type" value="Genomic_DNA"/>
</dbReference>
<gene>
    <name evidence="2" type="ORF">MKW94_027920</name>
    <name evidence="3" type="ORF">MKW94_029388</name>
</gene>
<reference evidence="3" key="1">
    <citation type="submission" date="2022-03" db="EMBL/GenBank/DDBJ databases">
        <title>A functionally conserved STORR gene fusion in Papaver species that diverged 16.8 million years ago.</title>
        <authorList>
            <person name="Catania T."/>
        </authorList>
    </citation>
    <scope>NUCLEOTIDE SEQUENCE</scope>
    <source>
        <strain evidence="3">S-191538</strain>
    </source>
</reference>
<keyword evidence="4" id="KW-1185">Reference proteome</keyword>
<name>A0AA41RWB5_PAPNU</name>
<keyword evidence="1" id="KW-0732">Signal</keyword>
<evidence type="ECO:0000313" key="4">
    <source>
        <dbReference type="Proteomes" id="UP001177140"/>
    </source>
</evidence>
<dbReference type="Proteomes" id="UP001177140">
    <property type="component" value="Unassembled WGS sequence"/>
</dbReference>